<gene>
    <name evidence="4" type="ORF">PPYR_03206</name>
</gene>
<dbReference type="InterPro" id="IPR043504">
    <property type="entry name" value="Peptidase_S1_PA_chymotrypsin"/>
</dbReference>
<organism evidence="4 5">
    <name type="scientific">Photinus pyralis</name>
    <name type="common">Common eastern firefly</name>
    <name type="synonym">Lampyris pyralis</name>
    <dbReference type="NCBI Taxonomy" id="7054"/>
    <lineage>
        <taxon>Eukaryota</taxon>
        <taxon>Metazoa</taxon>
        <taxon>Ecdysozoa</taxon>
        <taxon>Arthropoda</taxon>
        <taxon>Hexapoda</taxon>
        <taxon>Insecta</taxon>
        <taxon>Pterygota</taxon>
        <taxon>Neoptera</taxon>
        <taxon>Endopterygota</taxon>
        <taxon>Coleoptera</taxon>
        <taxon>Polyphaga</taxon>
        <taxon>Elateriformia</taxon>
        <taxon>Elateroidea</taxon>
        <taxon>Lampyridae</taxon>
        <taxon>Lampyrinae</taxon>
        <taxon>Photinus</taxon>
    </lineage>
</organism>
<dbReference type="CDD" id="cd00190">
    <property type="entry name" value="Tryp_SPc"/>
    <property type="match status" value="1"/>
</dbReference>
<feature type="chain" id="PRO_5024391333" description="Peptidase S1 domain-containing protein" evidence="2">
    <location>
        <begin position="16"/>
        <end position="451"/>
    </location>
</feature>
<dbReference type="OrthoDB" id="6147874at2759"/>
<comment type="caution">
    <text evidence="4">The sequence shown here is derived from an EMBL/GenBank/DDBJ whole genome shotgun (WGS) entry which is preliminary data.</text>
</comment>
<evidence type="ECO:0000313" key="4">
    <source>
        <dbReference type="EMBL" id="KAB0791406.1"/>
    </source>
</evidence>
<reference evidence="4 5" key="1">
    <citation type="journal article" date="2018" name="Elife">
        <title>Firefly genomes illuminate parallel origins of bioluminescence in beetles.</title>
        <authorList>
            <person name="Fallon T.R."/>
            <person name="Lower S.E."/>
            <person name="Chang C.H."/>
            <person name="Bessho-Uehara M."/>
            <person name="Martin G.J."/>
            <person name="Bewick A.J."/>
            <person name="Behringer M."/>
            <person name="Debat H.J."/>
            <person name="Wong I."/>
            <person name="Day J.C."/>
            <person name="Suvorov A."/>
            <person name="Silva C.J."/>
            <person name="Stanger-Hall K.F."/>
            <person name="Hall D.W."/>
            <person name="Schmitz R.J."/>
            <person name="Nelson D.R."/>
            <person name="Lewis S.M."/>
            <person name="Shigenobu S."/>
            <person name="Bybee S.M."/>
            <person name="Larracuente A.M."/>
            <person name="Oba Y."/>
            <person name="Weng J.K."/>
        </authorList>
    </citation>
    <scope>NUCLEOTIDE SEQUENCE [LARGE SCALE GENOMIC DNA]</scope>
    <source>
        <strain evidence="4">1611_PpyrPB1</strain>
        <tissue evidence="4">Whole body</tissue>
    </source>
</reference>
<dbReference type="FunFam" id="2.40.10.10:FF:000068">
    <property type="entry name" value="transmembrane protease serine 2"/>
    <property type="match status" value="1"/>
</dbReference>
<protein>
    <recommendedName>
        <fullName evidence="3">Peptidase S1 domain-containing protein</fullName>
    </recommendedName>
</protein>
<feature type="signal peptide" evidence="2">
    <location>
        <begin position="1"/>
        <end position="15"/>
    </location>
</feature>
<dbReference type="InterPro" id="IPR001314">
    <property type="entry name" value="Peptidase_S1A"/>
</dbReference>
<dbReference type="Pfam" id="PF00089">
    <property type="entry name" value="Trypsin"/>
    <property type="match status" value="1"/>
</dbReference>
<keyword evidence="1" id="KW-1015">Disulfide bond</keyword>
<dbReference type="PANTHER" id="PTHR24260:SF143">
    <property type="entry name" value="SERINE PROTEASE GD-LIKE PROTEIN"/>
    <property type="match status" value="1"/>
</dbReference>
<keyword evidence="5" id="KW-1185">Reference proteome</keyword>
<dbReference type="InterPro" id="IPR009003">
    <property type="entry name" value="Peptidase_S1_PA"/>
</dbReference>
<sequence length="451" mass="50396">MKLCALLLTAAFCQCAGNVLLEVSPCPRLFVYERTSSYNDRWFGIITLLNDATLNGIWLRVSFDRPIIQLGNWFGEVVKKSTTEYVIKNPNFNLKAHTPKIVRIFVKYNVNAPPPQVVGFKLNARTVCPEEVVSTTPSTTTEHLFTNSEDQVTPDLGSRNNVMSTDDSTTELNFNEQPLFISHLKPHSNPTSTCGTISTQPSNAQPQIAYKGQFPWHVALYYTKDVTIAYLCGASLISPDHIVTVAHCVVKGSTQTAVNPDRLVAYMGKYFLKHWTQEGTQTRYISKISPHPNYKSETNANDIALLRLTNSVEFTDIIRPVCLWTEEVGTNVGSVVGWGFDEIGRIEEKLMYVQMAIQGEDTCNVSVANYSVKFNNDLTYCASFLEDTLECVGDSGGGMVFRTDDGIWQLRGIVTVSVVLQHQLKCGPQQYAVFTDVSKYHSWIKETLAIL</sequence>
<dbReference type="SMART" id="SM00020">
    <property type="entry name" value="Tryp_SPc"/>
    <property type="match status" value="1"/>
</dbReference>
<dbReference type="AlphaFoldDB" id="A0A5N4A285"/>
<dbReference type="GO" id="GO:0004252">
    <property type="term" value="F:serine-type endopeptidase activity"/>
    <property type="evidence" value="ECO:0007669"/>
    <property type="project" value="InterPro"/>
</dbReference>
<dbReference type="PRINTS" id="PR00722">
    <property type="entry name" value="CHYMOTRYPSIN"/>
</dbReference>
<dbReference type="Gene3D" id="2.40.10.10">
    <property type="entry name" value="Trypsin-like serine proteases"/>
    <property type="match status" value="2"/>
</dbReference>
<dbReference type="InParanoid" id="A0A5N4A285"/>
<evidence type="ECO:0000256" key="2">
    <source>
        <dbReference type="SAM" id="SignalP"/>
    </source>
</evidence>
<dbReference type="EMBL" id="VVIM01000011">
    <property type="protein sequence ID" value="KAB0791406.1"/>
    <property type="molecule type" value="Genomic_DNA"/>
</dbReference>
<evidence type="ECO:0000256" key="1">
    <source>
        <dbReference type="ARBA" id="ARBA00023157"/>
    </source>
</evidence>
<dbReference type="InterPro" id="IPR051333">
    <property type="entry name" value="CLIP_Serine_Protease"/>
</dbReference>
<dbReference type="SUPFAM" id="SSF50494">
    <property type="entry name" value="Trypsin-like serine proteases"/>
    <property type="match status" value="1"/>
</dbReference>
<evidence type="ECO:0000313" key="5">
    <source>
        <dbReference type="Proteomes" id="UP000327044"/>
    </source>
</evidence>
<dbReference type="InterPro" id="IPR031986">
    <property type="entry name" value="GD_N"/>
</dbReference>
<dbReference type="GO" id="GO:0006508">
    <property type="term" value="P:proteolysis"/>
    <property type="evidence" value="ECO:0007669"/>
    <property type="project" value="InterPro"/>
</dbReference>
<keyword evidence="2" id="KW-0732">Signal</keyword>
<evidence type="ECO:0000259" key="3">
    <source>
        <dbReference type="PROSITE" id="PS50240"/>
    </source>
</evidence>
<accession>A0A5N4A285</accession>
<feature type="domain" description="Peptidase S1" evidence="3">
    <location>
        <begin position="196"/>
        <end position="449"/>
    </location>
</feature>
<dbReference type="Proteomes" id="UP000327044">
    <property type="component" value="Unassembled WGS sequence"/>
</dbReference>
<dbReference type="PANTHER" id="PTHR24260">
    <property type="match status" value="1"/>
</dbReference>
<dbReference type="PROSITE" id="PS50240">
    <property type="entry name" value="TRYPSIN_DOM"/>
    <property type="match status" value="1"/>
</dbReference>
<dbReference type="InterPro" id="IPR001254">
    <property type="entry name" value="Trypsin_dom"/>
</dbReference>
<name>A0A5N4A285_PHOPY</name>
<dbReference type="Pfam" id="PF16030">
    <property type="entry name" value="GD_N"/>
    <property type="match status" value="1"/>
</dbReference>
<proteinExistence type="predicted"/>